<proteinExistence type="predicted"/>
<accession>A0A8B2NUV6</accession>
<feature type="compositionally biased region" description="Basic and acidic residues" evidence="1">
    <location>
        <begin position="62"/>
        <end position="79"/>
    </location>
</feature>
<evidence type="ECO:0000313" key="3">
    <source>
        <dbReference type="Proteomes" id="UP000249590"/>
    </source>
</evidence>
<dbReference type="EMBL" id="QHHQ01000003">
    <property type="protein sequence ID" value="RAI00953.1"/>
    <property type="molecule type" value="Genomic_DNA"/>
</dbReference>
<protein>
    <submittedName>
        <fullName evidence="2">Uncharacterized protein</fullName>
    </submittedName>
</protein>
<comment type="caution">
    <text evidence="2">The sequence shown here is derived from an EMBL/GenBank/DDBJ whole genome shotgun (WGS) entry which is preliminary data.</text>
</comment>
<organism evidence="2 3">
    <name type="scientific">Acuticoccus sediminis</name>
    <dbReference type="NCBI Taxonomy" id="2184697"/>
    <lineage>
        <taxon>Bacteria</taxon>
        <taxon>Pseudomonadati</taxon>
        <taxon>Pseudomonadota</taxon>
        <taxon>Alphaproteobacteria</taxon>
        <taxon>Hyphomicrobiales</taxon>
        <taxon>Amorphaceae</taxon>
        <taxon>Acuticoccus</taxon>
    </lineage>
</organism>
<dbReference type="AlphaFoldDB" id="A0A8B2NUV6"/>
<gene>
    <name evidence="2" type="ORF">DLJ53_17140</name>
</gene>
<feature type="region of interest" description="Disordered" evidence="1">
    <location>
        <begin position="1"/>
        <end position="84"/>
    </location>
</feature>
<dbReference type="Proteomes" id="UP000249590">
    <property type="component" value="Unassembled WGS sequence"/>
</dbReference>
<name>A0A8B2NUV6_9HYPH</name>
<sequence length="228" mass="23332">MLTNNTASKVFGGADAAGSTVRERRDGPSDGIGSALPRLRSVATPNGDAQTADAAARTRPLPLRELREPVQEPADRPSDYDPSLWDASAAELSIAPAGPAPHTAAPVALLPAPVPPADDLEGVYVEFAFADEDAAPAPAPSQSPGVKYGRRRTDRVGTAPVYADAKDAAAEVRCTGSAFANALLTEVTTLSGDAPAKVGTTIDTGAETAAPAIVTGQAARSAQRSYRF</sequence>
<feature type="compositionally biased region" description="Low complexity" evidence="1">
    <location>
        <begin position="48"/>
        <end position="61"/>
    </location>
</feature>
<dbReference type="RefSeq" id="WP_111347454.1">
    <property type="nucleotide sequence ID" value="NZ_QHHQ01000003.1"/>
</dbReference>
<reference evidence="2 3" key="1">
    <citation type="submission" date="2018-05" db="EMBL/GenBank/DDBJ databases">
        <title>Acuticoccus sediminis sp. nov., isolated from deep-sea sediment of Indian Ocean.</title>
        <authorList>
            <person name="Liu X."/>
            <person name="Lai Q."/>
            <person name="Du Y."/>
            <person name="Sun F."/>
            <person name="Zhang X."/>
            <person name="Wang S."/>
            <person name="Shao Z."/>
        </authorList>
    </citation>
    <scope>NUCLEOTIDE SEQUENCE [LARGE SCALE GENOMIC DNA]</scope>
    <source>
        <strain evidence="2 3">PTG4-2</strain>
    </source>
</reference>
<keyword evidence="3" id="KW-1185">Reference proteome</keyword>
<evidence type="ECO:0000313" key="2">
    <source>
        <dbReference type="EMBL" id="RAI00953.1"/>
    </source>
</evidence>
<evidence type="ECO:0000256" key="1">
    <source>
        <dbReference type="SAM" id="MobiDB-lite"/>
    </source>
</evidence>